<organism evidence="2">
    <name type="scientific">Arundo donax</name>
    <name type="common">Giant reed</name>
    <name type="synonym">Donax arundinaceus</name>
    <dbReference type="NCBI Taxonomy" id="35708"/>
    <lineage>
        <taxon>Eukaryota</taxon>
        <taxon>Viridiplantae</taxon>
        <taxon>Streptophyta</taxon>
        <taxon>Embryophyta</taxon>
        <taxon>Tracheophyta</taxon>
        <taxon>Spermatophyta</taxon>
        <taxon>Magnoliopsida</taxon>
        <taxon>Liliopsida</taxon>
        <taxon>Poales</taxon>
        <taxon>Poaceae</taxon>
        <taxon>PACMAD clade</taxon>
        <taxon>Arundinoideae</taxon>
        <taxon>Arundineae</taxon>
        <taxon>Arundo</taxon>
    </lineage>
</organism>
<accession>A0A0A9GSJ5</accession>
<evidence type="ECO:0000313" key="2">
    <source>
        <dbReference type="EMBL" id="JAE25516.1"/>
    </source>
</evidence>
<reference evidence="2" key="1">
    <citation type="submission" date="2014-09" db="EMBL/GenBank/DDBJ databases">
        <authorList>
            <person name="Magalhaes I.L.F."/>
            <person name="Oliveira U."/>
            <person name="Santos F.R."/>
            <person name="Vidigal T.H.D.A."/>
            <person name="Brescovit A.D."/>
            <person name="Santos A.J."/>
        </authorList>
    </citation>
    <scope>NUCLEOTIDE SEQUENCE</scope>
    <source>
        <tissue evidence="2">Shoot tissue taken approximately 20 cm above the soil surface</tissue>
    </source>
</reference>
<protein>
    <recommendedName>
        <fullName evidence="3">Secreted peptide</fullName>
    </recommendedName>
</protein>
<dbReference type="EMBL" id="GBRH01172380">
    <property type="protein sequence ID" value="JAE25516.1"/>
    <property type="molecule type" value="Transcribed_RNA"/>
</dbReference>
<evidence type="ECO:0008006" key="3">
    <source>
        <dbReference type="Google" id="ProtNLM"/>
    </source>
</evidence>
<keyword evidence="1" id="KW-0732">Signal</keyword>
<reference evidence="2" key="2">
    <citation type="journal article" date="2015" name="Data Brief">
        <title>Shoot transcriptome of the giant reed, Arundo donax.</title>
        <authorList>
            <person name="Barrero R.A."/>
            <person name="Guerrero F.D."/>
            <person name="Moolhuijzen P."/>
            <person name="Goolsby J.A."/>
            <person name="Tidwell J."/>
            <person name="Bellgard S.E."/>
            <person name="Bellgard M.I."/>
        </authorList>
    </citation>
    <scope>NUCLEOTIDE SEQUENCE</scope>
    <source>
        <tissue evidence="2">Shoot tissue taken approximately 20 cm above the soil surface</tissue>
    </source>
</reference>
<dbReference type="AlphaFoldDB" id="A0A0A9GSJ5"/>
<feature type="chain" id="PRO_5002062701" description="Secreted peptide" evidence="1">
    <location>
        <begin position="19"/>
        <end position="60"/>
    </location>
</feature>
<sequence>MLFLVVLLHYLLLLRVRACWCPCLLPQVCVFAQSPSDLLPALVHIAVVVPIGLPRSFEWP</sequence>
<feature type="signal peptide" evidence="1">
    <location>
        <begin position="1"/>
        <end position="18"/>
    </location>
</feature>
<name>A0A0A9GSJ5_ARUDO</name>
<evidence type="ECO:0000256" key="1">
    <source>
        <dbReference type="SAM" id="SignalP"/>
    </source>
</evidence>
<proteinExistence type="predicted"/>